<feature type="transmembrane region" description="Helical" evidence="1">
    <location>
        <begin position="12"/>
        <end position="28"/>
    </location>
</feature>
<keyword evidence="1" id="KW-0472">Membrane</keyword>
<dbReference type="EMBL" id="JPRK01000005">
    <property type="protein sequence ID" value="KIO53870.1"/>
    <property type="molecule type" value="Genomic_DNA"/>
</dbReference>
<name>A0A0D0EMM0_9FLAO</name>
<keyword evidence="1" id="KW-1133">Transmembrane helix</keyword>
<evidence type="ECO:0000313" key="2">
    <source>
        <dbReference type="EMBL" id="KIO53870.1"/>
    </source>
</evidence>
<reference evidence="2 4" key="1">
    <citation type="submission" date="2015-01" db="EMBL/GenBank/DDBJ databases">
        <title>Genome of Flavobacterium hibernum DSM 12611.</title>
        <authorList>
            <person name="Stropko S.J."/>
            <person name="Pipes S.E."/>
            <person name="Newman J.D."/>
        </authorList>
    </citation>
    <scope>NUCLEOTIDE SEQUENCE [LARGE SCALE GENOMIC DNA]</scope>
    <source>
        <strain evidence="2 4">DSM 12611</strain>
    </source>
</reference>
<reference evidence="3 5" key="2">
    <citation type="submission" date="2016-11" db="EMBL/GenBank/DDBJ databases">
        <title>Whole genomes of Flavobacteriaceae.</title>
        <authorList>
            <person name="Stine C."/>
            <person name="Li C."/>
            <person name="Tadesse D."/>
        </authorList>
    </citation>
    <scope>NUCLEOTIDE SEQUENCE [LARGE SCALE GENOMIC DNA]</scope>
    <source>
        <strain evidence="3 5">ATCC 51468</strain>
    </source>
</reference>
<comment type="caution">
    <text evidence="2">The sequence shown here is derived from an EMBL/GenBank/DDBJ whole genome shotgun (WGS) entry which is preliminary data.</text>
</comment>
<gene>
    <name evidence="3" type="ORF">B0A73_01950</name>
    <name evidence="2" type="ORF">IW18_05890</name>
</gene>
<evidence type="ECO:0000313" key="3">
    <source>
        <dbReference type="EMBL" id="OXA90518.1"/>
    </source>
</evidence>
<dbReference type="Proteomes" id="UP000032061">
    <property type="component" value="Unassembled WGS sequence"/>
</dbReference>
<dbReference type="OrthoDB" id="1352439at2"/>
<evidence type="ECO:0000313" key="4">
    <source>
        <dbReference type="Proteomes" id="UP000032061"/>
    </source>
</evidence>
<keyword evidence="1" id="KW-0812">Transmembrane</keyword>
<dbReference type="RefSeq" id="WP_041516655.1">
    <property type="nucleotide sequence ID" value="NZ_JPRK01000005.1"/>
</dbReference>
<sequence>MTLSKQRKTEILIFIILIIFGSIFYFNFKNLHVKFYNKTGENIDSLVIAGTLIGDLKNGSSTEYIDYKEFLFDSGIPYEQMSGILNSKKIHELNWSDCGTERNKESKGSYIFDIKKALDLNGKTCLYLVEHNKKIFWEEE</sequence>
<accession>A0A0D0EMM0</accession>
<protein>
    <submittedName>
        <fullName evidence="2">Uncharacterized protein</fullName>
    </submittedName>
</protein>
<dbReference type="AlphaFoldDB" id="A0A0D0EMM0"/>
<dbReference type="Proteomes" id="UP000198302">
    <property type="component" value="Unassembled WGS sequence"/>
</dbReference>
<organism evidence="2 4">
    <name type="scientific">Flavobacterium hibernum</name>
    <dbReference type="NCBI Taxonomy" id="37752"/>
    <lineage>
        <taxon>Bacteria</taxon>
        <taxon>Pseudomonadati</taxon>
        <taxon>Bacteroidota</taxon>
        <taxon>Flavobacteriia</taxon>
        <taxon>Flavobacteriales</taxon>
        <taxon>Flavobacteriaceae</taxon>
        <taxon>Flavobacterium</taxon>
    </lineage>
</organism>
<evidence type="ECO:0000256" key="1">
    <source>
        <dbReference type="SAM" id="Phobius"/>
    </source>
</evidence>
<evidence type="ECO:0000313" key="5">
    <source>
        <dbReference type="Proteomes" id="UP000198302"/>
    </source>
</evidence>
<proteinExistence type="predicted"/>
<keyword evidence="5" id="KW-1185">Reference proteome</keyword>
<dbReference type="EMBL" id="MUGX01000006">
    <property type="protein sequence ID" value="OXA90518.1"/>
    <property type="molecule type" value="Genomic_DNA"/>
</dbReference>